<feature type="chain" id="PRO_5026076334" description="WxL domain-containing protein" evidence="1">
    <location>
        <begin position="28"/>
        <end position="223"/>
    </location>
</feature>
<sequence>MNKKILSLILGTAITSTALINGINVLAAPTKTPSRIINSDGTQKEKIQIPVQGSIEAWNNNVANEVDVKDAPQVAQLSVTVPTKMVFTVATNVKTEDGQGKFISPEYKITNNGNSADNVKVTLESVEKNDNGILELNDVNESTKNNGKVEIDLKLQLADSTAVDVRKKNKGDTVKELGTIVKGESKTLKLLGAKWELPTSELRNGTEKVESKYNLTLGFELSK</sequence>
<feature type="signal peptide" evidence="1">
    <location>
        <begin position="1"/>
        <end position="27"/>
    </location>
</feature>
<protein>
    <recommendedName>
        <fullName evidence="4">WxL domain-containing protein</fullName>
    </recommendedName>
</protein>
<gene>
    <name evidence="2" type="ORF">GBZ86_10205</name>
</gene>
<evidence type="ECO:0000313" key="2">
    <source>
        <dbReference type="EMBL" id="MPQ44133.1"/>
    </source>
</evidence>
<organism evidence="2 3">
    <name type="scientific">Clostridium tarantellae</name>
    <dbReference type="NCBI Taxonomy" id="39493"/>
    <lineage>
        <taxon>Bacteria</taxon>
        <taxon>Bacillati</taxon>
        <taxon>Bacillota</taxon>
        <taxon>Clostridia</taxon>
        <taxon>Eubacteriales</taxon>
        <taxon>Clostridiaceae</taxon>
        <taxon>Clostridium</taxon>
    </lineage>
</organism>
<evidence type="ECO:0000313" key="3">
    <source>
        <dbReference type="Proteomes" id="UP000430345"/>
    </source>
</evidence>
<evidence type="ECO:0000256" key="1">
    <source>
        <dbReference type="SAM" id="SignalP"/>
    </source>
</evidence>
<reference evidence="2 3" key="1">
    <citation type="submission" date="2019-10" db="EMBL/GenBank/DDBJ databases">
        <title>The Genome Sequence of Clostridium tarantellae Isolated from Fish Brain.</title>
        <authorList>
            <person name="Bano L."/>
            <person name="Kiel M."/>
            <person name="Sales G."/>
            <person name="Doxey A.C."/>
            <person name="Mansfield M.J."/>
            <person name="Schiavone M."/>
            <person name="Rossetto O."/>
            <person name="Pirazzini M."/>
            <person name="Dobrindt U."/>
            <person name="Montecucco C."/>
        </authorList>
    </citation>
    <scope>NUCLEOTIDE SEQUENCE [LARGE SCALE GENOMIC DNA]</scope>
    <source>
        <strain evidence="2 3">DSM 3997</strain>
    </source>
</reference>
<dbReference type="EMBL" id="WHJC01000158">
    <property type="protein sequence ID" value="MPQ44133.1"/>
    <property type="molecule type" value="Genomic_DNA"/>
</dbReference>
<keyword evidence="3" id="KW-1185">Reference proteome</keyword>
<dbReference type="AlphaFoldDB" id="A0A6I1MMY9"/>
<dbReference type="RefSeq" id="WP_152890340.1">
    <property type="nucleotide sequence ID" value="NZ_WHJC01000158.1"/>
</dbReference>
<dbReference type="Proteomes" id="UP000430345">
    <property type="component" value="Unassembled WGS sequence"/>
</dbReference>
<proteinExistence type="predicted"/>
<evidence type="ECO:0008006" key="4">
    <source>
        <dbReference type="Google" id="ProtNLM"/>
    </source>
</evidence>
<name>A0A6I1MMY9_9CLOT</name>
<accession>A0A6I1MMY9</accession>
<comment type="caution">
    <text evidence="2">The sequence shown here is derived from an EMBL/GenBank/DDBJ whole genome shotgun (WGS) entry which is preliminary data.</text>
</comment>
<keyword evidence="1" id="KW-0732">Signal</keyword>